<dbReference type="PANTHER" id="PTHR31806">
    <property type="entry name" value="PURINE-CYTOSINE PERMEASE FCY2-RELATED"/>
    <property type="match status" value="1"/>
</dbReference>
<keyword evidence="4 8" id="KW-0812">Transmembrane</keyword>
<dbReference type="Gene3D" id="1.10.4160.10">
    <property type="entry name" value="Hydantoin permease"/>
    <property type="match status" value="1"/>
</dbReference>
<evidence type="ECO:0000256" key="1">
    <source>
        <dbReference type="ARBA" id="ARBA00004141"/>
    </source>
</evidence>
<dbReference type="KEGG" id="htq:FRZ44_36940"/>
<feature type="transmembrane region" description="Helical" evidence="8">
    <location>
        <begin position="178"/>
        <end position="199"/>
    </location>
</feature>
<evidence type="ECO:0000256" key="5">
    <source>
        <dbReference type="ARBA" id="ARBA00022989"/>
    </source>
</evidence>
<feature type="transmembrane region" description="Helical" evidence="8">
    <location>
        <begin position="290"/>
        <end position="309"/>
    </location>
</feature>
<proteinExistence type="inferred from homology"/>
<evidence type="ECO:0000256" key="4">
    <source>
        <dbReference type="ARBA" id="ARBA00022692"/>
    </source>
</evidence>
<feature type="transmembrane region" description="Helical" evidence="8">
    <location>
        <begin position="355"/>
        <end position="375"/>
    </location>
</feature>
<comment type="similarity">
    <text evidence="2 7">Belongs to the purine-cytosine permease (2.A.39) family.</text>
</comment>
<evidence type="ECO:0000256" key="3">
    <source>
        <dbReference type="ARBA" id="ARBA00022448"/>
    </source>
</evidence>
<evidence type="ECO:0000313" key="9">
    <source>
        <dbReference type="EMBL" id="QEX18388.1"/>
    </source>
</evidence>
<dbReference type="PIRSF" id="PIRSF002744">
    <property type="entry name" value="Pur-cyt_permease"/>
    <property type="match status" value="1"/>
</dbReference>
<feature type="transmembrane region" description="Helical" evidence="8">
    <location>
        <begin position="406"/>
        <end position="427"/>
    </location>
</feature>
<dbReference type="OrthoDB" id="9809167at2"/>
<keyword evidence="3 7" id="KW-0813">Transport</keyword>
<dbReference type="RefSeq" id="WP_151178552.1">
    <property type="nucleotide sequence ID" value="NZ_CP042906.1"/>
</dbReference>
<keyword evidence="5 8" id="KW-1133">Transmembrane helix</keyword>
<keyword evidence="6 7" id="KW-0472">Membrane</keyword>
<dbReference type="AlphaFoldDB" id="A0A5J6MLF8"/>
<dbReference type="InterPro" id="IPR001248">
    <property type="entry name" value="Pur-cyt_permease"/>
</dbReference>
<evidence type="ECO:0000313" key="10">
    <source>
        <dbReference type="Proteomes" id="UP000326202"/>
    </source>
</evidence>
<comment type="subcellular location">
    <subcellularLocation>
        <location evidence="1">Membrane</location>
        <topology evidence="1">Multi-pass membrane protein</topology>
    </subcellularLocation>
</comment>
<accession>A0A5J6MLF8</accession>
<feature type="transmembrane region" description="Helical" evidence="8">
    <location>
        <begin position="245"/>
        <end position="270"/>
    </location>
</feature>
<feature type="transmembrane region" description="Helical" evidence="8">
    <location>
        <begin position="141"/>
        <end position="166"/>
    </location>
</feature>
<dbReference type="PANTHER" id="PTHR31806:SF1">
    <property type="entry name" value="PURINE-CYTOSINE PERMEASE FCY2-RELATED"/>
    <property type="match status" value="1"/>
</dbReference>
<evidence type="ECO:0000256" key="8">
    <source>
        <dbReference type="SAM" id="Phobius"/>
    </source>
</evidence>
<evidence type="ECO:0000256" key="6">
    <source>
        <dbReference type="ARBA" id="ARBA00023136"/>
    </source>
</evidence>
<reference evidence="9 10" key="1">
    <citation type="submission" date="2019-08" db="EMBL/GenBank/DDBJ databases">
        <title>Hyperibacter terrae gen. nov., sp. nov. and Hyperibacter viscosus sp. nov., two new members in the family Rhodospirillaceae isolated from the rhizosphere of Hypericum perforatum.</title>
        <authorList>
            <person name="Noviana Z."/>
        </authorList>
    </citation>
    <scope>NUCLEOTIDE SEQUENCE [LARGE SCALE GENOMIC DNA]</scope>
    <source>
        <strain evidence="9 10">R5913</strain>
    </source>
</reference>
<evidence type="ECO:0000256" key="2">
    <source>
        <dbReference type="ARBA" id="ARBA00008974"/>
    </source>
</evidence>
<dbReference type="EMBL" id="CP042906">
    <property type="protein sequence ID" value="QEX18388.1"/>
    <property type="molecule type" value="Genomic_DNA"/>
</dbReference>
<dbReference type="Pfam" id="PF02133">
    <property type="entry name" value="Transp_cyt_pur"/>
    <property type="match status" value="1"/>
</dbReference>
<feature type="transmembrane region" description="Helical" evidence="8">
    <location>
        <begin position="113"/>
        <end position="135"/>
    </location>
</feature>
<dbReference type="GO" id="GO:0005886">
    <property type="term" value="C:plasma membrane"/>
    <property type="evidence" value="ECO:0007669"/>
    <property type="project" value="TreeGrafter"/>
</dbReference>
<dbReference type="GO" id="GO:0022857">
    <property type="term" value="F:transmembrane transporter activity"/>
    <property type="evidence" value="ECO:0007669"/>
    <property type="project" value="InterPro"/>
</dbReference>
<name>A0A5J6MLF8_9PROT</name>
<feature type="transmembrane region" description="Helical" evidence="8">
    <location>
        <begin position="439"/>
        <end position="457"/>
    </location>
</feature>
<keyword evidence="10" id="KW-1185">Reference proteome</keyword>
<dbReference type="Proteomes" id="UP000326202">
    <property type="component" value="Chromosome"/>
</dbReference>
<gene>
    <name evidence="9" type="ORF">FRZ44_36940</name>
</gene>
<feature type="transmembrane region" description="Helical" evidence="8">
    <location>
        <begin position="67"/>
        <end position="86"/>
    </location>
</feature>
<feature type="transmembrane region" description="Helical" evidence="8">
    <location>
        <begin position="211"/>
        <end position="233"/>
    </location>
</feature>
<sequence length="465" mass="49329">MVTAEQAAGEANQAFAVEQNGINLIPDSERRGHPRELFWVWAGANLILTYIIVGGLLAVLGLTTGQMLLVVIVGNLLYWLIGYNGIPGARVGTATLVVSRAAFGRKGNAVPSFLSWLTAVGWEAVNLVLGAFALYSLVEGFGIPLGVLGKAILLGVLAVFTFGVAILGHATIVFMQRIFTWALGLAMLGLIPQVLSYAPATAPAAPAGADIPTFLIALTLVAAMPISYANCAADYTRYLPRNASGAAITFWTFLGSFIPAVIITGIGYMAAREVDLTDPIGGFAPILAPWYFKLFVLLVIGGSITNNFINTYSSGMSLLAMGLNVSRPKAIMIDAVLATAASVYAIFFYDFTSTFIAFLSLMVAWIAPWCAIYAIDIWLRRGRYDGASLLSAEGGRYRYANGWHRAAFIAWIAGVIAALACTSADMLKSPFAENVLGGADLSIVAGLVVSGLLYWMLAGREIAKA</sequence>
<dbReference type="InterPro" id="IPR026030">
    <property type="entry name" value="Pur-cyt_permease_Fcy2/21/22"/>
</dbReference>
<protein>
    <submittedName>
        <fullName evidence="9">Allantoin permease</fullName>
    </submittedName>
</protein>
<evidence type="ECO:0000256" key="7">
    <source>
        <dbReference type="PIRNR" id="PIRNR002744"/>
    </source>
</evidence>
<feature type="transmembrane region" description="Helical" evidence="8">
    <location>
        <begin position="330"/>
        <end position="349"/>
    </location>
</feature>
<organism evidence="9 10">
    <name type="scientific">Hypericibacter terrae</name>
    <dbReference type="NCBI Taxonomy" id="2602015"/>
    <lineage>
        <taxon>Bacteria</taxon>
        <taxon>Pseudomonadati</taxon>
        <taxon>Pseudomonadota</taxon>
        <taxon>Alphaproteobacteria</taxon>
        <taxon>Rhodospirillales</taxon>
        <taxon>Dongiaceae</taxon>
        <taxon>Hypericibacter</taxon>
    </lineage>
</organism>
<feature type="transmembrane region" description="Helical" evidence="8">
    <location>
        <begin position="38"/>
        <end position="61"/>
    </location>
</feature>